<comment type="caution">
    <text evidence="11">The sequence shown here is derived from an EMBL/GenBank/DDBJ whole genome shotgun (WGS) entry which is preliminary data.</text>
</comment>
<evidence type="ECO:0000256" key="6">
    <source>
        <dbReference type="ARBA" id="ARBA00022927"/>
    </source>
</evidence>
<comment type="subcellular location">
    <subcellularLocation>
        <location evidence="1">Cell membrane</location>
        <topology evidence="1">Single-pass membrane protein</topology>
    </subcellularLocation>
</comment>
<name>A0A2J8B4H7_9FIRM</name>
<dbReference type="OMA" id="GMEMIIM"/>
<evidence type="ECO:0000256" key="7">
    <source>
        <dbReference type="ARBA" id="ARBA00022989"/>
    </source>
</evidence>
<dbReference type="GO" id="GO:0005886">
    <property type="term" value="C:plasma membrane"/>
    <property type="evidence" value="ECO:0007669"/>
    <property type="project" value="UniProtKB-SubCell"/>
</dbReference>
<gene>
    <name evidence="11" type="ORF">B7R76_01920</name>
</gene>
<dbReference type="PANTHER" id="PTHR33909:SF1">
    <property type="entry name" value="SEC TRANSLOCON ACCESSORY COMPLEX SUBUNIT YAJC"/>
    <property type="match status" value="1"/>
</dbReference>
<dbReference type="PRINTS" id="PR01853">
    <property type="entry name" value="YAJCTRNLCASE"/>
</dbReference>
<dbReference type="SMART" id="SM01323">
    <property type="entry name" value="YajC"/>
    <property type="match status" value="1"/>
</dbReference>
<evidence type="ECO:0000313" key="12">
    <source>
        <dbReference type="Proteomes" id="UP000236394"/>
    </source>
</evidence>
<evidence type="ECO:0000256" key="3">
    <source>
        <dbReference type="ARBA" id="ARBA00022448"/>
    </source>
</evidence>
<keyword evidence="4" id="KW-1003">Cell membrane</keyword>
<evidence type="ECO:0000256" key="2">
    <source>
        <dbReference type="ARBA" id="ARBA00006742"/>
    </source>
</evidence>
<protein>
    <submittedName>
        <fullName evidence="11">Preprotein translocase subunit YajC</fullName>
    </submittedName>
</protein>
<keyword evidence="3" id="KW-0813">Transport</keyword>
<feature type="transmembrane region" description="Helical" evidence="10">
    <location>
        <begin position="12"/>
        <end position="34"/>
    </location>
</feature>
<evidence type="ECO:0000256" key="9">
    <source>
        <dbReference type="ARBA" id="ARBA00023136"/>
    </source>
</evidence>
<evidence type="ECO:0000256" key="4">
    <source>
        <dbReference type="ARBA" id="ARBA00022475"/>
    </source>
</evidence>
<evidence type="ECO:0000256" key="8">
    <source>
        <dbReference type="ARBA" id="ARBA00023010"/>
    </source>
</evidence>
<keyword evidence="8" id="KW-0811">Translocation</keyword>
<sequence length="110" mass="12238">MNDIFSLTQAGGLGSTVSMLAIPALFLIFMYVFMIRPQKKQERKLQDLRNNMQVGDNVVTIGGIIGRIVNIKDKEVTISTSVAGTMMTFRKEAINQVVKAQKENETETSK</sequence>
<accession>A0A2J8B4H7</accession>
<dbReference type="EMBL" id="NBZD01000001">
    <property type="protein sequence ID" value="PNH19665.1"/>
    <property type="molecule type" value="Genomic_DNA"/>
</dbReference>
<evidence type="ECO:0000256" key="1">
    <source>
        <dbReference type="ARBA" id="ARBA00004162"/>
    </source>
</evidence>
<dbReference type="Proteomes" id="UP000236394">
    <property type="component" value="Unassembled WGS sequence"/>
</dbReference>
<keyword evidence="5 10" id="KW-0812">Transmembrane</keyword>
<dbReference type="RefSeq" id="WP_012993435.1">
    <property type="nucleotide sequence ID" value="NZ_NBZD01000001.1"/>
</dbReference>
<dbReference type="Pfam" id="PF02699">
    <property type="entry name" value="YajC"/>
    <property type="match status" value="1"/>
</dbReference>
<dbReference type="PANTHER" id="PTHR33909">
    <property type="entry name" value="SEC TRANSLOCON ACCESSORY COMPLEX SUBUNIT YAJC"/>
    <property type="match status" value="1"/>
</dbReference>
<keyword evidence="7 10" id="KW-1133">Transmembrane helix</keyword>
<reference evidence="12" key="1">
    <citation type="submission" date="2017-04" db="EMBL/GenBank/DDBJ databases">
        <authorList>
            <person name="Bumgarner R.E."/>
            <person name="Fredricks D.N."/>
            <person name="Srinivasan S."/>
        </authorList>
    </citation>
    <scope>NUCLEOTIDE SEQUENCE [LARGE SCALE GENOMIC DNA]</scope>
    <source>
        <strain evidence="12">KA00405</strain>
    </source>
</reference>
<proteinExistence type="inferred from homology"/>
<comment type="similarity">
    <text evidence="2">Belongs to the YajC family.</text>
</comment>
<evidence type="ECO:0000313" key="11">
    <source>
        <dbReference type="EMBL" id="PNH19665.1"/>
    </source>
</evidence>
<keyword evidence="6" id="KW-0653">Protein transport</keyword>
<dbReference type="GO" id="GO:0015031">
    <property type="term" value="P:protein transport"/>
    <property type="evidence" value="ECO:0007669"/>
    <property type="project" value="UniProtKB-KW"/>
</dbReference>
<dbReference type="InterPro" id="IPR003849">
    <property type="entry name" value="Preprotein_translocase_YajC"/>
</dbReference>
<dbReference type="AlphaFoldDB" id="A0A2J8B4H7"/>
<evidence type="ECO:0000256" key="5">
    <source>
        <dbReference type="ARBA" id="ARBA00022692"/>
    </source>
</evidence>
<evidence type="ECO:0000256" key="10">
    <source>
        <dbReference type="SAM" id="Phobius"/>
    </source>
</evidence>
<dbReference type="NCBIfam" id="TIGR00739">
    <property type="entry name" value="yajC"/>
    <property type="match status" value="1"/>
</dbReference>
<organism evidence="11 12">
    <name type="scientific">Mageeibacillus indolicus</name>
    <dbReference type="NCBI Taxonomy" id="884684"/>
    <lineage>
        <taxon>Bacteria</taxon>
        <taxon>Bacillati</taxon>
        <taxon>Bacillota</taxon>
        <taxon>Clostridia</taxon>
        <taxon>Eubacteriales</taxon>
        <taxon>Oscillospiraceae</taxon>
        <taxon>Mageeibacillus</taxon>
    </lineage>
</organism>
<keyword evidence="9 10" id="KW-0472">Membrane</keyword>